<dbReference type="AlphaFoldDB" id="A0A291GFU7"/>
<evidence type="ECO:0000313" key="1">
    <source>
        <dbReference type="EMBL" id="ATG48886.1"/>
    </source>
</evidence>
<dbReference type="KEGG" id="ceh:CEW89_15695"/>
<proteinExistence type="predicted"/>
<evidence type="ECO:0000313" key="2">
    <source>
        <dbReference type="Proteomes" id="UP000217935"/>
    </source>
</evidence>
<evidence type="ECO:0008006" key="3">
    <source>
        <dbReference type="Google" id="ProtNLM"/>
    </source>
</evidence>
<dbReference type="OrthoDB" id="197187at2"/>
<accession>A0A291GFU7</accession>
<dbReference type="RefSeq" id="WP_066709986.1">
    <property type="nucleotide sequence ID" value="NZ_CP022196.1"/>
</dbReference>
<dbReference type="EMBL" id="CP022196">
    <property type="protein sequence ID" value="ATG48886.1"/>
    <property type="molecule type" value="Genomic_DNA"/>
</dbReference>
<dbReference type="CDD" id="cd14743">
    <property type="entry name" value="PAAR_CT_1"/>
    <property type="match status" value="1"/>
</dbReference>
<dbReference type="Gene3D" id="2.60.200.60">
    <property type="match status" value="1"/>
</dbReference>
<dbReference type="InterPro" id="IPR008727">
    <property type="entry name" value="PAAR_motif"/>
</dbReference>
<name>A0A291GFU7_9RHOB</name>
<reference evidence="1 2" key="1">
    <citation type="submission" date="2017-06" db="EMBL/GenBank/DDBJ databases">
        <title>Celeribacter sp. TSPH2 complete genome sequence.</title>
        <authorList>
            <person name="Woo J.-H."/>
            <person name="Kim H.-S."/>
        </authorList>
    </citation>
    <scope>NUCLEOTIDE SEQUENCE [LARGE SCALE GENOMIC DNA]</scope>
    <source>
        <strain evidence="1 2">TSPH2</strain>
    </source>
</reference>
<organism evidence="1 2">
    <name type="scientific">Celeribacter ethanolicus</name>
    <dbReference type="NCBI Taxonomy" id="1758178"/>
    <lineage>
        <taxon>Bacteria</taxon>
        <taxon>Pseudomonadati</taxon>
        <taxon>Pseudomonadota</taxon>
        <taxon>Alphaproteobacteria</taxon>
        <taxon>Rhodobacterales</taxon>
        <taxon>Roseobacteraceae</taxon>
        <taxon>Celeribacter</taxon>
    </lineage>
</organism>
<dbReference type="Pfam" id="PF05488">
    <property type="entry name" value="PAAR_motif"/>
    <property type="match status" value="1"/>
</dbReference>
<dbReference type="STRING" id="1758178.GCA_001550095_02982"/>
<protein>
    <recommendedName>
        <fullName evidence="3">PAAR domain-containing protein</fullName>
    </recommendedName>
</protein>
<sequence length="86" mass="8277">MKPVARVGDTHVCPIKGHGTNSIVSGGSALVDGRPIARIGDKCACGCVIVSGSSGSTCDGKPVAVIGAKTSGGGTIVSGSHSSKTL</sequence>
<gene>
    <name evidence="1" type="ORF">CEW89_15695</name>
</gene>
<dbReference type="Proteomes" id="UP000217935">
    <property type="component" value="Chromosome"/>
</dbReference>
<keyword evidence="2" id="KW-1185">Reference proteome</keyword>